<name>A0A917MKK6_9MICO</name>
<keyword evidence="1" id="KW-0472">Membrane</keyword>
<protein>
    <submittedName>
        <fullName evidence="2">Uncharacterized protein</fullName>
    </submittedName>
</protein>
<dbReference type="RefSeq" id="WP_188754771.1">
    <property type="nucleotide sequence ID" value="NZ_BMJY01000002.1"/>
</dbReference>
<evidence type="ECO:0000313" key="3">
    <source>
        <dbReference type="Proteomes" id="UP000657592"/>
    </source>
</evidence>
<proteinExistence type="predicted"/>
<keyword evidence="3" id="KW-1185">Reference proteome</keyword>
<keyword evidence="1" id="KW-1133">Transmembrane helix</keyword>
<feature type="transmembrane region" description="Helical" evidence="1">
    <location>
        <begin position="32"/>
        <end position="53"/>
    </location>
</feature>
<reference evidence="2" key="2">
    <citation type="submission" date="2020-09" db="EMBL/GenBank/DDBJ databases">
        <authorList>
            <person name="Sun Q."/>
            <person name="Zhou Y."/>
        </authorList>
    </citation>
    <scope>NUCLEOTIDE SEQUENCE</scope>
    <source>
        <strain evidence="2">CGMCC 1.15794</strain>
    </source>
</reference>
<accession>A0A917MKK6</accession>
<reference evidence="2" key="1">
    <citation type="journal article" date="2014" name="Int. J. Syst. Evol. Microbiol.">
        <title>Complete genome sequence of Corynebacterium casei LMG S-19264T (=DSM 44701T), isolated from a smear-ripened cheese.</title>
        <authorList>
            <consortium name="US DOE Joint Genome Institute (JGI-PGF)"/>
            <person name="Walter F."/>
            <person name="Albersmeier A."/>
            <person name="Kalinowski J."/>
            <person name="Ruckert C."/>
        </authorList>
    </citation>
    <scope>NUCLEOTIDE SEQUENCE</scope>
    <source>
        <strain evidence="2">CGMCC 1.15794</strain>
    </source>
</reference>
<dbReference type="AlphaFoldDB" id="A0A917MKK6"/>
<dbReference type="EMBL" id="BMJY01000002">
    <property type="protein sequence ID" value="GGH36653.1"/>
    <property type="molecule type" value="Genomic_DNA"/>
</dbReference>
<dbReference type="Proteomes" id="UP000657592">
    <property type="component" value="Unassembled WGS sequence"/>
</dbReference>
<evidence type="ECO:0000313" key="2">
    <source>
        <dbReference type="EMBL" id="GGH36653.1"/>
    </source>
</evidence>
<organism evidence="2 3">
    <name type="scientific">Microbacterium album</name>
    <dbReference type="NCBI Taxonomy" id="2053191"/>
    <lineage>
        <taxon>Bacteria</taxon>
        <taxon>Bacillati</taxon>
        <taxon>Actinomycetota</taxon>
        <taxon>Actinomycetes</taxon>
        <taxon>Micrococcales</taxon>
        <taxon>Microbacteriaceae</taxon>
        <taxon>Microbacterium</taxon>
    </lineage>
</organism>
<keyword evidence="1" id="KW-0812">Transmembrane</keyword>
<gene>
    <name evidence="2" type="ORF">GCM10010921_05960</name>
</gene>
<comment type="caution">
    <text evidence="2">The sequence shown here is derived from an EMBL/GenBank/DDBJ whole genome shotgun (WGS) entry which is preliminary data.</text>
</comment>
<evidence type="ECO:0000256" key="1">
    <source>
        <dbReference type="SAM" id="Phobius"/>
    </source>
</evidence>
<sequence>MHVPLPLIIPLEHPMHTPRPRTRARALRGAKLVAVVSAVAVAGVGVTLSLAAWTDTEWITTGTDSGGPVVSTSAFEVEQHAYPVGGGPAGAFIHAETSPGNVVTFSVEDLAPGVPTYGLVGLRTAPDVNSVGGTLVLQPAIDVLTTGGPTTDTDRLFAATTATVWTWSESDSTPDHTCDATIGTQPGVTLAAATDALGSAAGTAPGQTLLANGGNVQYYCFELEFNLPDPLPAGITQESYMGVGLQPAWEFSATSN</sequence>